<dbReference type="Proteomes" id="UP000423065">
    <property type="component" value="Segment"/>
</dbReference>
<evidence type="ECO:0000313" key="1">
    <source>
        <dbReference type="EMBL" id="QGJ94960.1"/>
    </source>
</evidence>
<keyword evidence="2" id="KW-1185">Reference proteome</keyword>
<proteinExistence type="predicted"/>
<dbReference type="KEGG" id="vg:64766807"/>
<accession>A0A649VR20</accession>
<reference evidence="1 2" key="1">
    <citation type="submission" date="2019-10" db="EMBL/GenBank/DDBJ databases">
        <authorList>
            <person name="Garlena R.A."/>
            <person name="Russell D.A."/>
            <person name="Pope W.H."/>
            <person name="Jacobs-Sera D."/>
            <person name="Hatfull G.F."/>
        </authorList>
    </citation>
    <scope>NUCLEOTIDE SEQUENCE [LARGE SCALE GENOMIC DNA]</scope>
</reference>
<gene>
    <name evidence="1" type="primary">99</name>
    <name evidence="1" type="ORF">SEA_STORMAGEDDON_99</name>
</gene>
<protein>
    <submittedName>
        <fullName evidence="1">Uncharacterized protein</fullName>
    </submittedName>
</protein>
<dbReference type="RefSeq" id="YP_010059574.1">
    <property type="nucleotide sequence ID" value="NC_054726.1"/>
</dbReference>
<evidence type="ECO:0000313" key="2">
    <source>
        <dbReference type="Proteomes" id="UP000423065"/>
    </source>
</evidence>
<name>A0A649VR20_9CAUD</name>
<dbReference type="GeneID" id="64766807"/>
<dbReference type="EMBL" id="MN586040">
    <property type="protein sequence ID" value="QGJ94960.1"/>
    <property type="molecule type" value="Genomic_DNA"/>
</dbReference>
<organism evidence="1 2">
    <name type="scientific">Gordonia phage Stormageddon</name>
    <dbReference type="NCBI Taxonomy" id="2656541"/>
    <lineage>
        <taxon>Viruses</taxon>
        <taxon>Duplodnaviria</taxon>
        <taxon>Heunggongvirae</taxon>
        <taxon>Uroviricota</taxon>
        <taxon>Caudoviricetes</taxon>
        <taxon>Stormageddonvirus</taxon>
        <taxon>Stormageddonvirus Stormageddon</taxon>
    </lineage>
</organism>
<sequence length="86" mass="9305">MTVPDNELIDRLRKRYTVATPPPCSVCGAELRISSMGGGRQTWACSTTLSNVSDGGLKHYAQSQWTCVVGDPDVIELISRYQASAS</sequence>